<dbReference type="Proteomes" id="UP000184520">
    <property type="component" value="Unassembled WGS sequence"/>
</dbReference>
<protein>
    <submittedName>
        <fullName evidence="2">Uncharacterized protein</fullName>
    </submittedName>
</protein>
<dbReference type="STRING" id="634436.SAMN05216361_3279"/>
<feature type="transmembrane region" description="Helical" evidence="1">
    <location>
        <begin position="117"/>
        <end position="141"/>
    </location>
</feature>
<reference evidence="3" key="1">
    <citation type="submission" date="2016-11" db="EMBL/GenBank/DDBJ databases">
        <authorList>
            <person name="Varghese N."/>
            <person name="Submissions S."/>
        </authorList>
    </citation>
    <scope>NUCLEOTIDE SEQUENCE [LARGE SCALE GENOMIC DNA]</scope>
    <source>
        <strain evidence="3">CGMCC 1.8995</strain>
    </source>
</reference>
<evidence type="ECO:0000313" key="3">
    <source>
        <dbReference type="Proteomes" id="UP000184520"/>
    </source>
</evidence>
<organism evidence="2 3">
    <name type="scientific">Marisediminitalea aggregata</name>
    <dbReference type="NCBI Taxonomy" id="634436"/>
    <lineage>
        <taxon>Bacteria</taxon>
        <taxon>Pseudomonadati</taxon>
        <taxon>Pseudomonadota</taxon>
        <taxon>Gammaproteobacteria</taxon>
        <taxon>Alteromonadales</taxon>
        <taxon>Alteromonadaceae</taxon>
        <taxon>Marisediminitalea</taxon>
    </lineage>
</organism>
<accession>A0A1M5NLI2</accession>
<dbReference type="EMBL" id="FQWD01000005">
    <property type="protein sequence ID" value="SHG90327.1"/>
    <property type="molecule type" value="Genomic_DNA"/>
</dbReference>
<keyword evidence="1" id="KW-1133">Transmembrane helix</keyword>
<dbReference type="RefSeq" id="WP_084526632.1">
    <property type="nucleotide sequence ID" value="NZ_FQWD01000005.1"/>
</dbReference>
<name>A0A1M5NLI2_9ALTE</name>
<dbReference type="OrthoDB" id="6228646at2"/>
<evidence type="ECO:0000313" key="2">
    <source>
        <dbReference type="EMBL" id="SHG90327.1"/>
    </source>
</evidence>
<dbReference type="AlphaFoldDB" id="A0A1M5NLI2"/>
<keyword evidence="1" id="KW-0472">Membrane</keyword>
<gene>
    <name evidence="2" type="ORF">SAMN05216361_3279</name>
</gene>
<evidence type="ECO:0000256" key="1">
    <source>
        <dbReference type="SAM" id="Phobius"/>
    </source>
</evidence>
<keyword evidence="3" id="KW-1185">Reference proteome</keyword>
<sequence>MARLSTASHTKQATMATASLVNGYWFYFNDNDTEIAVHGSAWSGRETVYVNDNPVSDKRELFKFSSNHEFTHNGFNYRVNYHLTNVLTGSLECSLYRDNKLLASQTKGFLGKSKGSWLFVVGMFLAGVGFGAATAALFKYFTA</sequence>
<keyword evidence="1" id="KW-0812">Transmembrane</keyword>
<proteinExistence type="predicted"/>